<dbReference type="InterPro" id="IPR001841">
    <property type="entry name" value="Znf_RING"/>
</dbReference>
<dbReference type="SMART" id="SM00355">
    <property type="entry name" value="ZnF_C2H2"/>
    <property type="match status" value="2"/>
</dbReference>
<protein>
    <recommendedName>
        <fullName evidence="2">RING-type domain-containing protein</fullName>
    </recommendedName>
</protein>
<evidence type="ECO:0000256" key="1">
    <source>
        <dbReference type="PROSITE-ProRule" id="PRU00175"/>
    </source>
</evidence>
<dbReference type="InterPro" id="IPR056437">
    <property type="entry name" value="Znf-C2H2_ZNF598/HEL2"/>
</dbReference>
<dbReference type="Pfam" id="PF23230">
    <property type="entry name" value="zf-C2H2_13"/>
    <property type="match status" value="1"/>
</dbReference>
<dbReference type="SUPFAM" id="SSF57850">
    <property type="entry name" value="RING/U-box"/>
    <property type="match status" value="1"/>
</dbReference>
<feature type="non-terminal residue" evidence="3">
    <location>
        <position position="254"/>
    </location>
</feature>
<dbReference type="Gene3D" id="3.30.40.10">
    <property type="entry name" value="Zinc/RING finger domain, C3HC4 (zinc finger)"/>
    <property type="match status" value="1"/>
</dbReference>
<dbReference type="Pfam" id="PF25447">
    <property type="entry name" value="RING_ZNF598"/>
    <property type="match status" value="1"/>
</dbReference>
<evidence type="ECO:0000259" key="2">
    <source>
        <dbReference type="PROSITE" id="PS50089"/>
    </source>
</evidence>
<organism evidence="3 4">
    <name type="scientific">Piptocephalis cylindrospora</name>
    <dbReference type="NCBI Taxonomy" id="1907219"/>
    <lineage>
        <taxon>Eukaryota</taxon>
        <taxon>Fungi</taxon>
        <taxon>Fungi incertae sedis</taxon>
        <taxon>Zoopagomycota</taxon>
        <taxon>Zoopagomycotina</taxon>
        <taxon>Zoopagomycetes</taxon>
        <taxon>Zoopagales</taxon>
        <taxon>Piptocephalidaceae</taxon>
        <taxon>Piptocephalis</taxon>
    </lineage>
</organism>
<dbReference type="InterPro" id="IPR013083">
    <property type="entry name" value="Znf_RING/FYVE/PHD"/>
</dbReference>
<dbReference type="EMBL" id="KZ987884">
    <property type="protein sequence ID" value="RKP14110.1"/>
    <property type="molecule type" value="Genomic_DNA"/>
</dbReference>
<dbReference type="OrthoDB" id="3838338at2759"/>
<dbReference type="PROSITE" id="PS50089">
    <property type="entry name" value="ZF_RING_2"/>
    <property type="match status" value="1"/>
</dbReference>
<dbReference type="GO" id="GO:0008270">
    <property type="term" value="F:zinc ion binding"/>
    <property type="evidence" value="ECO:0007669"/>
    <property type="project" value="UniProtKB-KW"/>
</dbReference>
<dbReference type="InterPro" id="IPR013087">
    <property type="entry name" value="Znf_C2H2_type"/>
</dbReference>
<dbReference type="AlphaFoldDB" id="A0A4P9Y827"/>
<dbReference type="PANTHER" id="PTHR22938:SF0">
    <property type="entry name" value="E3 UBIQUITIN-PROTEIN LIGASE ZNF598"/>
    <property type="match status" value="1"/>
</dbReference>
<dbReference type="GO" id="GO:0072344">
    <property type="term" value="P:rescue of stalled ribosome"/>
    <property type="evidence" value="ECO:0007669"/>
    <property type="project" value="InterPro"/>
</dbReference>
<keyword evidence="1" id="KW-0862">Zinc</keyword>
<feature type="non-terminal residue" evidence="3">
    <location>
        <position position="1"/>
    </location>
</feature>
<dbReference type="PANTHER" id="PTHR22938">
    <property type="entry name" value="ZINC FINGER PROTEIN 598"/>
    <property type="match status" value="1"/>
</dbReference>
<dbReference type="PROSITE" id="PS00028">
    <property type="entry name" value="ZINC_FINGER_C2H2_1"/>
    <property type="match status" value="1"/>
</dbReference>
<keyword evidence="1" id="KW-0479">Metal-binding</keyword>
<sequence length="254" mass="29302">SSEAEEEMCLICTETIEIYAIGPCNHAVCHKCSLRLRELYQQRSCYLCKMDQPLVIFTYNGSRTFQSFGEREWAKRDESMGIAFEYPEMYQDAKALLRFNCPDLGCDAIANSWGALAKHTRSVHQLLLCEICTKNKKVFPHEHTLFTRKALASHYAGSDGQEVARSGFRGHPLCAFCGQRFYEDEALYVHCRDRHEQCHLCVREVGANKAPWYESYSTLSQHFERDHYVCRDPGCLERKFVVFSSDIDLTAHQV</sequence>
<dbReference type="Proteomes" id="UP000267251">
    <property type="component" value="Unassembled WGS sequence"/>
</dbReference>
<dbReference type="GO" id="GO:0061630">
    <property type="term" value="F:ubiquitin protein ligase activity"/>
    <property type="evidence" value="ECO:0007669"/>
    <property type="project" value="InterPro"/>
</dbReference>
<evidence type="ECO:0000313" key="4">
    <source>
        <dbReference type="Proteomes" id="UP000267251"/>
    </source>
</evidence>
<reference evidence="4" key="1">
    <citation type="journal article" date="2018" name="Nat. Microbiol.">
        <title>Leveraging single-cell genomics to expand the fungal tree of life.</title>
        <authorList>
            <person name="Ahrendt S.R."/>
            <person name="Quandt C.A."/>
            <person name="Ciobanu D."/>
            <person name="Clum A."/>
            <person name="Salamov A."/>
            <person name="Andreopoulos B."/>
            <person name="Cheng J.F."/>
            <person name="Woyke T."/>
            <person name="Pelin A."/>
            <person name="Henrissat B."/>
            <person name="Reynolds N.K."/>
            <person name="Benny G.L."/>
            <person name="Smith M.E."/>
            <person name="James T.Y."/>
            <person name="Grigoriev I.V."/>
        </authorList>
    </citation>
    <scope>NUCLEOTIDE SEQUENCE [LARGE SCALE GENOMIC DNA]</scope>
</reference>
<feature type="domain" description="RING-type" evidence="2">
    <location>
        <begin position="9"/>
        <end position="49"/>
    </location>
</feature>
<keyword evidence="1" id="KW-0863">Zinc-finger</keyword>
<dbReference type="GO" id="GO:0016567">
    <property type="term" value="P:protein ubiquitination"/>
    <property type="evidence" value="ECO:0007669"/>
    <property type="project" value="TreeGrafter"/>
</dbReference>
<dbReference type="GO" id="GO:0043022">
    <property type="term" value="F:ribosome binding"/>
    <property type="evidence" value="ECO:0007669"/>
    <property type="project" value="TreeGrafter"/>
</dbReference>
<evidence type="ECO:0000313" key="3">
    <source>
        <dbReference type="EMBL" id="RKP14110.1"/>
    </source>
</evidence>
<name>A0A4P9Y827_9FUNG</name>
<keyword evidence="4" id="KW-1185">Reference proteome</keyword>
<accession>A0A4P9Y827</accession>
<gene>
    <name evidence="3" type="ORF">BJ684DRAFT_5550</name>
</gene>
<proteinExistence type="predicted"/>
<dbReference type="InterPro" id="IPR044288">
    <property type="entry name" value="ZNF598/HEL2"/>
</dbReference>